<keyword evidence="7" id="KW-1185">Reference proteome</keyword>
<reference evidence="6 7" key="1">
    <citation type="submission" date="2014-11" db="EMBL/GenBank/DDBJ databases">
        <title>Draft Genome Sequences of Paenibacillus polymyxa NRRL B-30509 and Paenibacillus terrae NRRL B-30644, Strains from a Poultry Environment that Produce Tridecaptin A and Paenicidins.</title>
        <authorList>
            <person name="van Belkum M.J."/>
            <person name="Lohans C.T."/>
            <person name="Vederas J.C."/>
        </authorList>
    </citation>
    <scope>NUCLEOTIDE SEQUENCE [LARGE SCALE GENOMIC DNA]</scope>
    <source>
        <strain evidence="6 7">NRRL B-30644</strain>
    </source>
</reference>
<sequence length="175" mass="19999">MTKATSTSINRQKEIISAAIEVFAEMGYYRATTAKVAERANISQPYVFRFFATKEALLIEALKVSFARIIDSFHRVIHSVSSERLEQELIAAYSQIMVEYRNEILLQMQAQTIHEDVVVNVMQQGFREIHAAVYDAFRQAGIEQALERTMLFLARGMLCNISMSLDLPELMKIND</sequence>
<dbReference type="PANTHER" id="PTHR30055">
    <property type="entry name" value="HTH-TYPE TRANSCRIPTIONAL REGULATOR RUTR"/>
    <property type="match status" value="1"/>
</dbReference>
<keyword evidence="3" id="KW-0804">Transcription</keyword>
<dbReference type="SUPFAM" id="SSF46689">
    <property type="entry name" value="Homeodomain-like"/>
    <property type="match status" value="1"/>
</dbReference>
<dbReference type="PANTHER" id="PTHR30055:SF234">
    <property type="entry name" value="HTH-TYPE TRANSCRIPTIONAL REGULATOR BETI"/>
    <property type="match status" value="1"/>
</dbReference>
<dbReference type="GO" id="GO:0003700">
    <property type="term" value="F:DNA-binding transcription factor activity"/>
    <property type="evidence" value="ECO:0007669"/>
    <property type="project" value="TreeGrafter"/>
</dbReference>
<gene>
    <name evidence="6" type="ORF">QD47_09425</name>
</gene>
<dbReference type="AlphaFoldDB" id="A0A0D7X777"/>
<organism evidence="6 7">
    <name type="scientific">Paenibacillus terrae</name>
    <dbReference type="NCBI Taxonomy" id="159743"/>
    <lineage>
        <taxon>Bacteria</taxon>
        <taxon>Bacillati</taxon>
        <taxon>Bacillota</taxon>
        <taxon>Bacilli</taxon>
        <taxon>Bacillales</taxon>
        <taxon>Paenibacillaceae</taxon>
        <taxon>Paenibacillus</taxon>
    </lineage>
</organism>
<evidence type="ECO:0000313" key="6">
    <source>
        <dbReference type="EMBL" id="KJD45857.1"/>
    </source>
</evidence>
<dbReference type="InterPro" id="IPR001647">
    <property type="entry name" value="HTH_TetR"/>
</dbReference>
<keyword evidence="2 4" id="KW-0238">DNA-binding</keyword>
<dbReference type="InterPro" id="IPR009057">
    <property type="entry name" value="Homeodomain-like_sf"/>
</dbReference>
<evidence type="ECO:0000256" key="3">
    <source>
        <dbReference type="ARBA" id="ARBA00023163"/>
    </source>
</evidence>
<evidence type="ECO:0000256" key="2">
    <source>
        <dbReference type="ARBA" id="ARBA00023125"/>
    </source>
</evidence>
<dbReference type="Proteomes" id="UP000032534">
    <property type="component" value="Unassembled WGS sequence"/>
</dbReference>
<dbReference type="PRINTS" id="PR00455">
    <property type="entry name" value="HTHTETR"/>
</dbReference>
<dbReference type="EMBL" id="JTHP01000014">
    <property type="protein sequence ID" value="KJD45857.1"/>
    <property type="molecule type" value="Genomic_DNA"/>
</dbReference>
<evidence type="ECO:0000313" key="7">
    <source>
        <dbReference type="Proteomes" id="UP000032534"/>
    </source>
</evidence>
<evidence type="ECO:0000256" key="4">
    <source>
        <dbReference type="PROSITE-ProRule" id="PRU00335"/>
    </source>
</evidence>
<accession>A0A0D7X777</accession>
<dbReference type="Pfam" id="PF00440">
    <property type="entry name" value="TetR_N"/>
    <property type="match status" value="1"/>
</dbReference>
<dbReference type="PATRIC" id="fig|159743.3.peg.2097"/>
<dbReference type="InterPro" id="IPR023772">
    <property type="entry name" value="DNA-bd_HTH_TetR-type_CS"/>
</dbReference>
<keyword evidence="1" id="KW-0805">Transcription regulation</keyword>
<dbReference type="PROSITE" id="PS01081">
    <property type="entry name" value="HTH_TETR_1"/>
    <property type="match status" value="1"/>
</dbReference>
<protein>
    <submittedName>
        <fullName evidence="6">Transcriptional regulator</fullName>
    </submittedName>
</protein>
<comment type="caution">
    <text evidence="6">The sequence shown here is derived from an EMBL/GenBank/DDBJ whole genome shotgun (WGS) entry which is preliminary data.</text>
</comment>
<dbReference type="InterPro" id="IPR050109">
    <property type="entry name" value="HTH-type_TetR-like_transc_reg"/>
</dbReference>
<dbReference type="RefSeq" id="WP_044645890.1">
    <property type="nucleotide sequence ID" value="NZ_JTHP01000014.1"/>
</dbReference>
<evidence type="ECO:0000256" key="1">
    <source>
        <dbReference type="ARBA" id="ARBA00023015"/>
    </source>
</evidence>
<feature type="DNA-binding region" description="H-T-H motif" evidence="4">
    <location>
        <begin position="32"/>
        <end position="51"/>
    </location>
</feature>
<proteinExistence type="predicted"/>
<dbReference type="PROSITE" id="PS50977">
    <property type="entry name" value="HTH_TETR_2"/>
    <property type="match status" value="1"/>
</dbReference>
<feature type="domain" description="HTH tetR-type" evidence="5">
    <location>
        <begin position="9"/>
        <end position="69"/>
    </location>
</feature>
<name>A0A0D7X777_9BACL</name>
<evidence type="ECO:0000259" key="5">
    <source>
        <dbReference type="PROSITE" id="PS50977"/>
    </source>
</evidence>
<dbReference type="Gene3D" id="1.10.357.10">
    <property type="entry name" value="Tetracycline Repressor, domain 2"/>
    <property type="match status" value="1"/>
</dbReference>
<dbReference type="GO" id="GO:0000976">
    <property type="term" value="F:transcription cis-regulatory region binding"/>
    <property type="evidence" value="ECO:0007669"/>
    <property type="project" value="TreeGrafter"/>
</dbReference>
<dbReference type="OrthoDB" id="2356263at2"/>